<dbReference type="GO" id="GO:0034625">
    <property type="term" value="P:fatty acid elongation, monounsaturated fatty acid"/>
    <property type="evidence" value="ECO:0007669"/>
    <property type="project" value="TreeGrafter"/>
</dbReference>
<organism evidence="11 12">
    <name type="scientific">Megalurothrips usitatus</name>
    <name type="common">bean blossom thrips</name>
    <dbReference type="NCBI Taxonomy" id="439358"/>
    <lineage>
        <taxon>Eukaryota</taxon>
        <taxon>Metazoa</taxon>
        <taxon>Ecdysozoa</taxon>
        <taxon>Arthropoda</taxon>
        <taxon>Hexapoda</taxon>
        <taxon>Insecta</taxon>
        <taxon>Pterygota</taxon>
        <taxon>Neoptera</taxon>
        <taxon>Paraneoptera</taxon>
        <taxon>Thysanoptera</taxon>
        <taxon>Terebrantia</taxon>
        <taxon>Thripoidea</taxon>
        <taxon>Thripidae</taxon>
        <taxon>Megalurothrips</taxon>
    </lineage>
</organism>
<dbReference type="GO" id="GO:0019367">
    <property type="term" value="P:fatty acid elongation, saturated fatty acid"/>
    <property type="evidence" value="ECO:0007669"/>
    <property type="project" value="TreeGrafter"/>
</dbReference>
<dbReference type="GO" id="GO:0009922">
    <property type="term" value="F:fatty acid elongase activity"/>
    <property type="evidence" value="ECO:0007669"/>
    <property type="project" value="UniProtKB-EC"/>
</dbReference>
<evidence type="ECO:0000256" key="3">
    <source>
        <dbReference type="ARBA" id="ARBA00022679"/>
    </source>
</evidence>
<feature type="transmembrane region" description="Helical" evidence="10">
    <location>
        <begin position="69"/>
        <end position="91"/>
    </location>
</feature>
<comment type="similarity">
    <text evidence="10">Belongs to the ELO family.</text>
</comment>
<keyword evidence="8 10" id="KW-0472">Membrane</keyword>
<comment type="caution">
    <text evidence="10">Lacks conserved residue(s) required for the propagation of feature annotation.</text>
</comment>
<dbReference type="PROSITE" id="PS01188">
    <property type="entry name" value="ELO"/>
    <property type="match status" value="1"/>
</dbReference>
<keyword evidence="6 10" id="KW-1133">Transmembrane helix</keyword>
<dbReference type="GO" id="GO:0005789">
    <property type="term" value="C:endoplasmic reticulum membrane"/>
    <property type="evidence" value="ECO:0007669"/>
    <property type="project" value="TreeGrafter"/>
</dbReference>
<feature type="transmembrane region" description="Helical" evidence="10">
    <location>
        <begin position="478"/>
        <end position="498"/>
    </location>
</feature>
<dbReference type="Proteomes" id="UP001075354">
    <property type="component" value="Chromosome 6"/>
</dbReference>
<dbReference type="PANTHER" id="PTHR11157">
    <property type="entry name" value="FATTY ACID ACYL TRANSFERASE-RELATED"/>
    <property type="match status" value="1"/>
</dbReference>
<comment type="catalytic activity">
    <reaction evidence="10">
        <text>a very-long-chain acyl-CoA + malonyl-CoA + H(+) = a very-long-chain 3-oxoacyl-CoA + CO2 + CoA</text>
        <dbReference type="Rhea" id="RHEA:32727"/>
        <dbReference type="ChEBI" id="CHEBI:15378"/>
        <dbReference type="ChEBI" id="CHEBI:16526"/>
        <dbReference type="ChEBI" id="CHEBI:57287"/>
        <dbReference type="ChEBI" id="CHEBI:57384"/>
        <dbReference type="ChEBI" id="CHEBI:90725"/>
        <dbReference type="ChEBI" id="CHEBI:90736"/>
        <dbReference type="EC" id="2.3.1.199"/>
    </reaction>
</comment>
<feature type="transmembrane region" description="Helical" evidence="10">
    <location>
        <begin position="295"/>
        <end position="318"/>
    </location>
</feature>
<keyword evidence="9 10" id="KW-0275">Fatty acid biosynthesis</keyword>
<feature type="transmembrane region" description="Helical" evidence="10">
    <location>
        <begin position="27"/>
        <end position="48"/>
    </location>
</feature>
<evidence type="ECO:0000256" key="1">
    <source>
        <dbReference type="ARBA" id="ARBA00004141"/>
    </source>
</evidence>
<evidence type="ECO:0000256" key="5">
    <source>
        <dbReference type="ARBA" id="ARBA00022832"/>
    </source>
</evidence>
<protein>
    <recommendedName>
        <fullName evidence="10">Elongation of very long chain fatty acids protein</fullName>
        <ecNumber evidence="10">2.3.1.199</ecNumber>
    </recommendedName>
    <alternativeName>
        <fullName evidence="10">Very-long-chain 3-oxoacyl-CoA synthase</fullName>
    </alternativeName>
</protein>
<feature type="transmembrane region" description="Helical" evidence="10">
    <location>
        <begin position="111"/>
        <end position="136"/>
    </location>
</feature>
<evidence type="ECO:0000256" key="4">
    <source>
        <dbReference type="ARBA" id="ARBA00022692"/>
    </source>
</evidence>
<dbReference type="AlphaFoldDB" id="A0AAV7XPV5"/>
<reference evidence="11" key="1">
    <citation type="submission" date="2022-12" db="EMBL/GenBank/DDBJ databases">
        <title>Chromosome-level genome assembly of the bean flower thrips Megalurothrips usitatus.</title>
        <authorList>
            <person name="Ma L."/>
            <person name="Liu Q."/>
            <person name="Li H."/>
            <person name="Cai W."/>
        </authorList>
    </citation>
    <scope>NUCLEOTIDE SEQUENCE</scope>
    <source>
        <strain evidence="11">Cailab_2022a</strain>
    </source>
</reference>
<evidence type="ECO:0000256" key="7">
    <source>
        <dbReference type="ARBA" id="ARBA00023098"/>
    </source>
</evidence>
<dbReference type="PANTHER" id="PTHR11157:SF21">
    <property type="entry name" value="ELONGATION OF VERY LONG CHAIN FATTY ACIDS PROTEIN"/>
    <property type="match status" value="1"/>
</dbReference>
<sequence>MAQIIKEMAKGYQFLFVDIANPNIKDWFLMSSPFPGLAIIGVYLWFVLSYGRKFMENRQPYKFDRLIQVYNIMQVFLSFYTFYQFMAHGWWGRYSYRCTPTVFELDDPEDYAVATMTHLYFVTKIIDLLDTVFFTLRKKYNQISFLHLYHHAGMVALAWGGVKWFTTGHSTMLMTVNSFVHTLLYAYYFLTSVSSQYSNTWWKKYITKVQLAQFLYLSIHFGQLVFHNPCKFPAFGLIIIIPQNFFIFVLFADFYYKAYIKKKPQKKPSLLQRLWDWQHLHFVERVDPRIAIYPLFGPSLGLGPPWGLLGVVTLYVFFVKWLGPRLMRDRQPFELRKVMIAYNAMQVLMSGYNFYESYAAGWGGRYNWFCQYLGPDDYTPMDIRAARCSYLYFFSKVVDLADTIFIVLRKNWKQLSFLHVYHHAVMVLGVWYGIAYSPGGHVTFVGFLNTFVHTIMYGYYLVTILFGSQKFAFLKIWITRMQLFQFFCVFVHSTQVFFQPSCKVSRSNMAFLMIQSIIMTALFSNYYYHAYVKSKKPKEA</sequence>
<gene>
    <name evidence="11" type="ORF">ONE63_008470</name>
</gene>
<comment type="subcellular location">
    <subcellularLocation>
        <location evidence="1">Membrane</location>
        <topology evidence="1">Multi-pass membrane protein</topology>
    </subcellularLocation>
</comment>
<proteinExistence type="inferred from homology"/>
<dbReference type="GO" id="GO:0042761">
    <property type="term" value="P:very long-chain fatty acid biosynthetic process"/>
    <property type="evidence" value="ECO:0007669"/>
    <property type="project" value="TreeGrafter"/>
</dbReference>
<dbReference type="InterPro" id="IPR030457">
    <property type="entry name" value="ELO_CS"/>
</dbReference>
<dbReference type="GO" id="GO:0034626">
    <property type="term" value="P:fatty acid elongation, polyunsaturated fatty acid"/>
    <property type="evidence" value="ECO:0007669"/>
    <property type="project" value="TreeGrafter"/>
</dbReference>
<name>A0AAV7XPV5_9NEOP</name>
<feature type="transmembrane region" description="Helical" evidence="10">
    <location>
        <begin position="172"/>
        <end position="190"/>
    </location>
</feature>
<keyword evidence="12" id="KW-1185">Reference proteome</keyword>
<feature type="transmembrane region" description="Helical" evidence="10">
    <location>
        <begin position="420"/>
        <end position="438"/>
    </location>
</feature>
<keyword evidence="2 10" id="KW-0444">Lipid biosynthesis</keyword>
<evidence type="ECO:0000256" key="9">
    <source>
        <dbReference type="ARBA" id="ARBA00023160"/>
    </source>
</evidence>
<dbReference type="InterPro" id="IPR002076">
    <property type="entry name" value="ELO_fam"/>
</dbReference>
<evidence type="ECO:0000313" key="11">
    <source>
        <dbReference type="EMBL" id="KAJ1526922.1"/>
    </source>
</evidence>
<feature type="transmembrane region" description="Helical" evidence="10">
    <location>
        <begin position="148"/>
        <end position="166"/>
    </location>
</feature>
<evidence type="ECO:0000313" key="12">
    <source>
        <dbReference type="Proteomes" id="UP001075354"/>
    </source>
</evidence>
<feature type="transmembrane region" description="Helical" evidence="10">
    <location>
        <begin position="234"/>
        <end position="256"/>
    </location>
</feature>
<keyword evidence="5 10" id="KW-0276">Fatty acid metabolism</keyword>
<feature type="transmembrane region" description="Helical" evidence="10">
    <location>
        <begin position="510"/>
        <end position="528"/>
    </location>
</feature>
<keyword evidence="3 10" id="KW-0808">Transferase</keyword>
<dbReference type="GO" id="GO:0030148">
    <property type="term" value="P:sphingolipid biosynthetic process"/>
    <property type="evidence" value="ECO:0007669"/>
    <property type="project" value="TreeGrafter"/>
</dbReference>
<dbReference type="EMBL" id="JAPTSV010000006">
    <property type="protein sequence ID" value="KAJ1526922.1"/>
    <property type="molecule type" value="Genomic_DNA"/>
</dbReference>
<feature type="transmembrane region" description="Helical" evidence="10">
    <location>
        <begin position="444"/>
        <end position="466"/>
    </location>
</feature>
<keyword evidence="4 10" id="KW-0812">Transmembrane</keyword>
<evidence type="ECO:0000256" key="10">
    <source>
        <dbReference type="RuleBase" id="RU361115"/>
    </source>
</evidence>
<dbReference type="Pfam" id="PF01151">
    <property type="entry name" value="ELO"/>
    <property type="match status" value="2"/>
</dbReference>
<evidence type="ECO:0000256" key="2">
    <source>
        <dbReference type="ARBA" id="ARBA00022516"/>
    </source>
</evidence>
<comment type="caution">
    <text evidence="11">The sequence shown here is derived from an EMBL/GenBank/DDBJ whole genome shotgun (WGS) entry which is preliminary data.</text>
</comment>
<evidence type="ECO:0000256" key="8">
    <source>
        <dbReference type="ARBA" id="ARBA00023136"/>
    </source>
</evidence>
<keyword evidence="7 10" id="KW-0443">Lipid metabolism</keyword>
<evidence type="ECO:0000256" key="6">
    <source>
        <dbReference type="ARBA" id="ARBA00022989"/>
    </source>
</evidence>
<accession>A0AAV7XPV5</accession>
<dbReference type="EC" id="2.3.1.199" evidence="10"/>